<evidence type="ECO:0000313" key="2">
    <source>
        <dbReference type="Proteomes" id="UP001302602"/>
    </source>
</evidence>
<dbReference type="EMBL" id="MU853276">
    <property type="protein sequence ID" value="KAK4118240.1"/>
    <property type="molecule type" value="Genomic_DNA"/>
</dbReference>
<comment type="caution">
    <text evidence="1">The sequence shown here is derived from an EMBL/GenBank/DDBJ whole genome shotgun (WGS) entry which is preliminary data.</text>
</comment>
<dbReference type="GeneID" id="87834254"/>
<dbReference type="Proteomes" id="UP001302602">
    <property type="component" value="Unassembled WGS sequence"/>
</dbReference>
<gene>
    <name evidence="1" type="ORF">N657DRAFT_716075</name>
</gene>
<keyword evidence="2" id="KW-1185">Reference proteome</keyword>
<dbReference type="AlphaFoldDB" id="A0AAN6TQD4"/>
<reference evidence="1" key="1">
    <citation type="journal article" date="2023" name="Mol. Phylogenet. Evol.">
        <title>Genome-scale phylogeny and comparative genomics of the fungal order Sordariales.</title>
        <authorList>
            <person name="Hensen N."/>
            <person name="Bonometti L."/>
            <person name="Westerberg I."/>
            <person name="Brannstrom I.O."/>
            <person name="Guillou S."/>
            <person name="Cros-Aarteil S."/>
            <person name="Calhoun S."/>
            <person name="Haridas S."/>
            <person name="Kuo A."/>
            <person name="Mondo S."/>
            <person name="Pangilinan J."/>
            <person name="Riley R."/>
            <person name="LaButti K."/>
            <person name="Andreopoulos B."/>
            <person name="Lipzen A."/>
            <person name="Chen C."/>
            <person name="Yan M."/>
            <person name="Daum C."/>
            <person name="Ng V."/>
            <person name="Clum A."/>
            <person name="Steindorff A."/>
            <person name="Ohm R.A."/>
            <person name="Martin F."/>
            <person name="Silar P."/>
            <person name="Natvig D.O."/>
            <person name="Lalanne C."/>
            <person name="Gautier V."/>
            <person name="Ament-Velasquez S.L."/>
            <person name="Kruys A."/>
            <person name="Hutchinson M.I."/>
            <person name="Powell A.J."/>
            <person name="Barry K."/>
            <person name="Miller A.N."/>
            <person name="Grigoriev I.V."/>
            <person name="Debuchy R."/>
            <person name="Gladieux P."/>
            <person name="Hiltunen Thoren M."/>
            <person name="Johannesson H."/>
        </authorList>
    </citation>
    <scope>NUCLEOTIDE SEQUENCE</scope>
    <source>
        <strain evidence="1">CBS 731.68</strain>
    </source>
</reference>
<dbReference type="SUPFAM" id="SSF51726">
    <property type="entry name" value="UROD/MetE-like"/>
    <property type="match status" value="1"/>
</dbReference>
<accession>A0AAN6TQD4</accession>
<dbReference type="InterPro" id="IPR038071">
    <property type="entry name" value="UROD/MetE-like_sf"/>
</dbReference>
<organism evidence="1 2">
    <name type="scientific">Parathielavia appendiculata</name>
    <dbReference type="NCBI Taxonomy" id="2587402"/>
    <lineage>
        <taxon>Eukaryota</taxon>
        <taxon>Fungi</taxon>
        <taxon>Dikarya</taxon>
        <taxon>Ascomycota</taxon>
        <taxon>Pezizomycotina</taxon>
        <taxon>Sordariomycetes</taxon>
        <taxon>Sordariomycetidae</taxon>
        <taxon>Sordariales</taxon>
        <taxon>Chaetomiaceae</taxon>
        <taxon>Parathielavia</taxon>
    </lineage>
</organism>
<reference evidence="1" key="2">
    <citation type="submission" date="2023-05" db="EMBL/GenBank/DDBJ databases">
        <authorList>
            <consortium name="Lawrence Berkeley National Laboratory"/>
            <person name="Steindorff A."/>
            <person name="Hensen N."/>
            <person name="Bonometti L."/>
            <person name="Westerberg I."/>
            <person name="Brannstrom I.O."/>
            <person name="Guillou S."/>
            <person name="Cros-Aarteil S."/>
            <person name="Calhoun S."/>
            <person name="Haridas S."/>
            <person name="Kuo A."/>
            <person name="Mondo S."/>
            <person name="Pangilinan J."/>
            <person name="Riley R."/>
            <person name="Labutti K."/>
            <person name="Andreopoulos B."/>
            <person name="Lipzen A."/>
            <person name="Chen C."/>
            <person name="Yanf M."/>
            <person name="Daum C."/>
            <person name="Ng V."/>
            <person name="Clum A."/>
            <person name="Ohm R."/>
            <person name="Martin F."/>
            <person name="Silar P."/>
            <person name="Natvig D."/>
            <person name="Lalanne C."/>
            <person name="Gautier V."/>
            <person name="Ament-Velasquez S.L."/>
            <person name="Kruys A."/>
            <person name="Hutchinson M.I."/>
            <person name="Powell A.J."/>
            <person name="Barry K."/>
            <person name="Miller A.N."/>
            <person name="Grigoriev I.V."/>
            <person name="Debuchy R."/>
            <person name="Gladieux P."/>
            <person name="Thoren M.H."/>
            <person name="Johannesson H."/>
        </authorList>
    </citation>
    <scope>NUCLEOTIDE SEQUENCE</scope>
    <source>
        <strain evidence="1">CBS 731.68</strain>
    </source>
</reference>
<dbReference type="RefSeq" id="XP_062642013.1">
    <property type="nucleotide sequence ID" value="XM_062797478.1"/>
</dbReference>
<name>A0AAN6TQD4_9PEZI</name>
<protein>
    <submittedName>
        <fullName evidence="1">Uncharacterized protein</fullName>
    </submittedName>
</protein>
<sequence length="298" mass="33222">MGFSPGPRGRGFPVYGVGIIIKLPGRLKRIPDGELGIRNQYITWQEAVFPDEILKRTVAQNGGKMNDLHIAPEQGDLNIMYDDAAISSYHIFAKAKAAGKIPTNIRFQVSLPSPIEVPVAFVRESHQSKATELYERHLKLALERIQHTVPHGELAIQWDVAITIALLESKRGRLAAAVGPKHFVEPEDMGLMVQVATKLVREVRKVHDIAWIHMPVPRDRTDEDYFAPLKKLDLPETTELFLGVLHPDGLENTQKRIASAYKASAKQFGVATECGLVRTDPREGNYLLDLTAGVSIQW</sequence>
<evidence type="ECO:0000313" key="1">
    <source>
        <dbReference type="EMBL" id="KAK4118240.1"/>
    </source>
</evidence>
<proteinExistence type="predicted"/>